<protein>
    <submittedName>
        <fullName evidence="1">Uncharacterized protein</fullName>
    </submittedName>
</protein>
<sequence length="253" mass="28875">MNMIDAGRLRGLENSRSASLWSSDGHFAKNAAVIPENRASMQITTGDDACKALASAWTTIIDECRAVLGGELHYQAMVYHALRTAGVPLRQVGMNVKQMIRDPRTEVFQALMGTRHEDYRAGVEPIPDVVLFNEGVGGDWRRRNAEATLKAMLLAIEIKASERDRRRLTFAEISWDIRKMAAQREEVSVRYGHRFIPVMMVIDVAPQENERMRRHDMTRCCDLASDLEVDWYYVGPKEETRPRRWHYPVVGDA</sequence>
<accession>A0ABV7I8I4</accession>
<dbReference type="RefSeq" id="WP_377706674.1">
    <property type="nucleotide sequence ID" value="NZ_JBHRTE010000010.1"/>
</dbReference>
<evidence type="ECO:0000313" key="2">
    <source>
        <dbReference type="Proteomes" id="UP001595557"/>
    </source>
</evidence>
<proteinExistence type="predicted"/>
<keyword evidence="2" id="KW-1185">Reference proteome</keyword>
<dbReference type="Proteomes" id="UP001595557">
    <property type="component" value="Unassembled WGS sequence"/>
</dbReference>
<gene>
    <name evidence="1" type="ORF">ACFOD7_02505</name>
</gene>
<comment type="caution">
    <text evidence="1">The sequence shown here is derived from an EMBL/GenBank/DDBJ whole genome shotgun (WGS) entry which is preliminary data.</text>
</comment>
<organism evidence="1 2">
    <name type="scientific">Paracoccus fontiphilus</name>
    <dbReference type="NCBI Taxonomy" id="1815556"/>
    <lineage>
        <taxon>Bacteria</taxon>
        <taxon>Pseudomonadati</taxon>
        <taxon>Pseudomonadota</taxon>
        <taxon>Alphaproteobacteria</taxon>
        <taxon>Rhodobacterales</taxon>
        <taxon>Paracoccaceae</taxon>
        <taxon>Paracoccus</taxon>
    </lineage>
</organism>
<reference evidence="2" key="1">
    <citation type="journal article" date="2019" name="Int. J. Syst. Evol. Microbiol.">
        <title>The Global Catalogue of Microorganisms (GCM) 10K type strain sequencing project: providing services to taxonomists for standard genome sequencing and annotation.</title>
        <authorList>
            <consortium name="The Broad Institute Genomics Platform"/>
            <consortium name="The Broad Institute Genome Sequencing Center for Infectious Disease"/>
            <person name="Wu L."/>
            <person name="Ma J."/>
        </authorList>
    </citation>
    <scope>NUCLEOTIDE SEQUENCE [LARGE SCALE GENOMIC DNA]</scope>
    <source>
        <strain evidence="2">KCTC 52239</strain>
    </source>
</reference>
<evidence type="ECO:0000313" key="1">
    <source>
        <dbReference type="EMBL" id="MFC3166915.1"/>
    </source>
</evidence>
<name>A0ABV7I8I4_9RHOB</name>
<dbReference type="EMBL" id="JBHRTE010000010">
    <property type="protein sequence ID" value="MFC3166915.1"/>
    <property type="molecule type" value="Genomic_DNA"/>
</dbReference>